<accession>A0ABW0GRR5</accession>
<dbReference type="EC" id="2.4.-.-" evidence="1"/>
<keyword evidence="2" id="KW-1185">Reference proteome</keyword>
<protein>
    <submittedName>
        <fullName evidence="1">Glycosyltransferase</fullName>
        <ecNumber evidence="1">2.4.-.-</ecNumber>
    </submittedName>
</protein>
<dbReference type="GO" id="GO:0016757">
    <property type="term" value="F:glycosyltransferase activity"/>
    <property type="evidence" value="ECO:0007669"/>
    <property type="project" value="UniProtKB-KW"/>
</dbReference>
<dbReference type="EMBL" id="JBHSLD010000013">
    <property type="protein sequence ID" value="MFC5381930.1"/>
    <property type="molecule type" value="Genomic_DNA"/>
</dbReference>
<proteinExistence type="predicted"/>
<evidence type="ECO:0000313" key="1">
    <source>
        <dbReference type="EMBL" id="MFC5381930.1"/>
    </source>
</evidence>
<evidence type="ECO:0000313" key="2">
    <source>
        <dbReference type="Proteomes" id="UP001596122"/>
    </source>
</evidence>
<gene>
    <name evidence="1" type="ORF">ACFPJ6_14200</name>
</gene>
<reference evidence="2" key="1">
    <citation type="journal article" date="2019" name="Int. J. Syst. Evol. Microbiol.">
        <title>The Global Catalogue of Microorganisms (GCM) 10K type strain sequencing project: providing services to taxonomists for standard genome sequencing and annotation.</title>
        <authorList>
            <consortium name="The Broad Institute Genomics Platform"/>
            <consortium name="The Broad Institute Genome Sequencing Center for Infectious Disease"/>
            <person name="Wu L."/>
            <person name="Ma J."/>
        </authorList>
    </citation>
    <scope>NUCLEOTIDE SEQUENCE [LARGE SCALE GENOMIC DNA]</scope>
    <source>
        <strain evidence="2">CCUG 43114</strain>
    </source>
</reference>
<keyword evidence="1" id="KW-0808">Transferase</keyword>
<keyword evidence="1" id="KW-0328">Glycosyltransferase</keyword>
<dbReference type="RefSeq" id="WP_377002928.1">
    <property type="nucleotide sequence ID" value="NZ_JBBEOG010000023.1"/>
</dbReference>
<dbReference type="SUPFAM" id="SSF53756">
    <property type="entry name" value="UDP-Glycosyltransferase/glycogen phosphorylase"/>
    <property type="match status" value="1"/>
</dbReference>
<dbReference type="Gene3D" id="3.40.50.2000">
    <property type="entry name" value="Glycogen Phosphorylase B"/>
    <property type="match status" value="1"/>
</dbReference>
<dbReference type="Pfam" id="PF13692">
    <property type="entry name" value="Glyco_trans_1_4"/>
    <property type="match status" value="1"/>
</dbReference>
<name>A0ABW0GRR5_9MICO</name>
<comment type="caution">
    <text evidence="1">The sequence shown here is derived from an EMBL/GenBank/DDBJ whole genome shotgun (WGS) entry which is preliminary data.</text>
</comment>
<organism evidence="1 2">
    <name type="scientific">Aquipuribacter nitratireducens</name>
    <dbReference type="NCBI Taxonomy" id="650104"/>
    <lineage>
        <taxon>Bacteria</taxon>
        <taxon>Bacillati</taxon>
        <taxon>Actinomycetota</taxon>
        <taxon>Actinomycetes</taxon>
        <taxon>Micrococcales</taxon>
        <taxon>Intrasporangiaceae</taxon>
        <taxon>Aquipuribacter</taxon>
    </lineage>
</organism>
<sequence length="166" mass="17353">MYTGTVDERLDSDAVAQVAAVVDEVHLVGPVTDTAPLSELSRLPNLRMHGPVGQSRLRELVVACDVGLLPHRITGLTTAMSPLKLYEYVAAGLPVVATDLPPVRGLGSRVILVPPDGGWGQPTRAALSLGPASETDLLSTTAGISWSERLAPLVTAVSRQLDASAD</sequence>
<dbReference type="Proteomes" id="UP001596122">
    <property type="component" value="Unassembled WGS sequence"/>
</dbReference>